<dbReference type="Gene3D" id="1.20.1250.20">
    <property type="entry name" value="MFS general substrate transporter like domains"/>
    <property type="match status" value="2"/>
</dbReference>
<comment type="catalytic activity">
    <reaction evidence="17">
        <text>L-arginyl-glycine(out) = L-arginyl-glycine(in)</text>
        <dbReference type="Rhea" id="RHEA:79391"/>
        <dbReference type="ChEBI" id="CHEBI:229955"/>
    </reaction>
</comment>
<keyword evidence="6 25" id="KW-0472">Membrane</keyword>
<comment type="catalytic activity">
    <reaction evidence="9">
        <text>L-histidyl-glycine(out) = L-histidyl-glycine(in)</text>
        <dbReference type="Rhea" id="RHEA:79395"/>
        <dbReference type="ChEBI" id="CHEBI:229957"/>
    </reaction>
</comment>
<dbReference type="InterPro" id="IPR011701">
    <property type="entry name" value="MFS"/>
</dbReference>
<feature type="domain" description="Major facilitator superfamily (MFS) profile" evidence="26">
    <location>
        <begin position="1"/>
        <end position="406"/>
    </location>
</feature>
<feature type="transmembrane region" description="Helical" evidence="25">
    <location>
        <begin position="383"/>
        <end position="402"/>
    </location>
</feature>
<keyword evidence="7" id="KW-0458">Lysosome</keyword>
<comment type="similarity">
    <text evidence="2">Belongs to the major facilitator superfamily.</text>
</comment>
<comment type="catalytic activity">
    <reaction evidence="12">
        <text>L-lysyl-L-alpha-amino acid(out) = L-lysyl-L-alpha-amino acid(in)</text>
        <dbReference type="Rhea" id="RHEA:79387"/>
        <dbReference type="ChEBI" id="CHEBI:229965"/>
    </reaction>
</comment>
<comment type="catalytic activity">
    <reaction evidence="15">
        <text>L-arginyl-L-alpha-amino acid(out) = L-arginyl-L-alpha-amino acid(in)</text>
        <dbReference type="Rhea" id="RHEA:79371"/>
        <dbReference type="ChEBI" id="CHEBI:84315"/>
    </reaction>
</comment>
<dbReference type="VEuPathDB" id="FungiDB:SPPG_02595"/>
<dbReference type="RefSeq" id="XP_016610134.1">
    <property type="nucleotide sequence ID" value="XM_016750876.1"/>
</dbReference>
<sequence length="464" mass="51162">MNLPSTRWLVLGLSSTLLFGNYYAYDIPASLSTAFAQHFSFTPSQHQYNLNLFYSLYSLPNTVLPFWGGYLVDVYGTAKMVWWLGILVCLGQALVALGVQVKWVWVVWVGRLLFGVGAESLSVAQTRITTKWFRGKDLALALGMNLSVARLGTVFNDLLTPHLAYTISTPFAVWFGLVTCLFSLTCGILLIRLDRIHDSKASPVARTERLSLQIVKSYPLTFWMLCLILCLLYATVIPFNTIHAEFLQNKWYKDDPEKAAQLTSIPDTLSAILVPFIGHFSDTRGHRVKTIILCGILIASIHGYLGLVKGGSSSSPIPALVVLGVSYAMLLTFWPCVAIVIGEEGSATAFGLTTSFLNISLTVFPILVARLTTLDPTFLFTEMFFVFCALGGVFFAVLLFLVDRKLFGGLLEKPEAEAEGDDDMEYTLVERPNGIDGSEEDLEGDVEELWDVGQVGVDVDDAKA</sequence>
<dbReference type="eggNOG" id="KOG4686">
    <property type="taxonomic scope" value="Eukaryota"/>
</dbReference>
<reference evidence="27 28" key="1">
    <citation type="submission" date="2009-08" db="EMBL/GenBank/DDBJ databases">
        <title>The Genome Sequence of Spizellomyces punctatus strain DAOM BR117.</title>
        <authorList>
            <consortium name="The Broad Institute Genome Sequencing Platform"/>
            <person name="Russ C."/>
            <person name="Cuomo C."/>
            <person name="Shea T."/>
            <person name="Young S.K."/>
            <person name="Zeng Q."/>
            <person name="Koehrsen M."/>
            <person name="Haas B."/>
            <person name="Borodovsky M."/>
            <person name="Guigo R."/>
            <person name="Alvarado L."/>
            <person name="Berlin A."/>
            <person name="Bochicchio J."/>
            <person name="Borenstein D."/>
            <person name="Chapman S."/>
            <person name="Chen Z."/>
            <person name="Engels R."/>
            <person name="Freedman E."/>
            <person name="Gellesch M."/>
            <person name="Goldberg J."/>
            <person name="Griggs A."/>
            <person name="Gujja S."/>
            <person name="Heiman D."/>
            <person name="Hepburn T."/>
            <person name="Howarth C."/>
            <person name="Jen D."/>
            <person name="Larson L."/>
            <person name="Lewis B."/>
            <person name="Mehta T."/>
            <person name="Park D."/>
            <person name="Pearson M."/>
            <person name="Roberts A."/>
            <person name="Saif S."/>
            <person name="Shenoy N."/>
            <person name="Sisk P."/>
            <person name="Stolte C."/>
            <person name="Sykes S."/>
            <person name="Thomson T."/>
            <person name="Walk T."/>
            <person name="White J."/>
            <person name="Yandava C."/>
            <person name="Burger G."/>
            <person name="Gray M.W."/>
            <person name="Holland P.W.H."/>
            <person name="King N."/>
            <person name="Lang F.B.F."/>
            <person name="Roger A.J."/>
            <person name="Ruiz-Trillo I."/>
            <person name="Lander E."/>
            <person name="Nusbaum C."/>
        </authorList>
    </citation>
    <scope>NUCLEOTIDE SEQUENCE [LARGE SCALE GENOMIC DNA]</scope>
    <source>
        <strain evidence="27 28">DAOM BR117</strain>
    </source>
</reference>
<comment type="catalytic activity">
    <reaction evidence="14">
        <text>L-aspartyl-L-lysine(out) = L-aspartyl-L-lysine(in)</text>
        <dbReference type="Rhea" id="RHEA:79411"/>
        <dbReference type="ChEBI" id="CHEBI:229953"/>
    </reaction>
</comment>
<comment type="function">
    <text evidence="23">Lysosomal dipeptide uniporter that selectively exports lysine, arginine or histidine-containing dipeptides with a net positive charge from the lysosome lumen into the cytosol. Could play a role in a specific type of protein O-glycosylation indirectly regulating macrophages migration and tissue invasion. Also essential for liver homeostasis.</text>
</comment>
<organism evidence="27 28">
    <name type="scientific">Spizellomyces punctatus (strain DAOM BR117)</name>
    <dbReference type="NCBI Taxonomy" id="645134"/>
    <lineage>
        <taxon>Eukaryota</taxon>
        <taxon>Fungi</taxon>
        <taxon>Fungi incertae sedis</taxon>
        <taxon>Chytridiomycota</taxon>
        <taxon>Chytridiomycota incertae sedis</taxon>
        <taxon>Chytridiomycetes</taxon>
        <taxon>Spizellomycetales</taxon>
        <taxon>Spizellomycetaceae</taxon>
        <taxon>Spizellomyces</taxon>
    </lineage>
</organism>
<dbReference type="Pfam" id="PF07690">
    <property type="entry name" value="MFS_1"/>
    <property type="match status" value="1"/>
</dbReference>
<feature type="transmembrane region" description="Helical" evidence="25">
    <location>
        <begin position="220"/>
        <end position="239"/>
    </location>
</feature>
<evidence type="ECO:0000256" key="14">
    <source>
        <dbReference type="ARBA" id="ARBA00044898"/>
    </source>
</evidence>
<evidence type="ECO:0000256" key="20">
    <source>
        <dbReference type="ARBA" id="ARBA00044924"/>
    </source>
</evidence>
<protein>
    <recommendedName>
        <fullName evidence="21">Lysosomal dipeptide transporter MFSD1</fullName>
    </recommendedName>
    <alternativeName>
        <fullName evidence="22">Major facilitator superfamily domain-containing protein 1</fullName>
    </alternativeName>
</protein>
<name>A0A0L0HMG6_SPIPD</name>
<comment type="catalytic activity">
    <reaction evidence="8">
        <text>L-lysyl-L-alanine(out) = L-lysyl-L-alanine(in)</text>
        <dbReference type="Rhea" id="RHEA:79399"/>
        <dbReference type="ChEBI" id="CHEBI:229954"/>
    </reaction>
</comment>
<evidence type="ECO:0000256" key="21">
    <source>
        <dbReference type="ARBA" id="ARBA00044985"/>
    </source>
</evidence>
<dbReference type="PANTHER" id="PTHR23512">
    <property type="entry name" value="MAJOR FACILITATOR SUPERFAMILY DOMAIN-CONTAINING PROTEIN 1"/>
    <property type="match status" value="1"/>
</dbReference>
<comment type="catalytic activity">
    <reaction evidence="19">
        <text>L-alanyl-L-lysine(out) = L-alanyl-L-lysine(in)</text>
        <dbReference type="Rhea" id="RHEA:79415"/>
        <dbReference type="ChEBI" id="CHEBI:192470"/>
    </reaction>
</comment>
<evidence type="ECO:0000256" key="10">
    <source>
        <dbReference type="ARBA" id="ARBA00044881"/>
    </source>
</evidence>
<dbReference type="AlphaFoldDB" id="A0A0L0HMG6"/>
<evidence type="ECO:0000256" key="22">
    <source>
        <dbReference type="ARBA" id="ARBA00045018"/>
    </source>
</evidence>
<keyword evidence="5 25" id="KW-1133">Transmembrane helix</keyword>
<evidence type="ECO:0000256" key="15">
    <source>
        <dbReference type="ARBA" id="ARBA00044899"/>
    </source>
</evidence>
<evidence type="ECO:0000256" key="18">
    <source>
        <dbReference type="ARBA" id="ARBA00044912"/>
    </source>
</evidence>
<evidence type="ECO:0000256" key="9">
    <source>
        <dbReference type="ARBA" id="ARBA00044878"/>
    </source>
</evidence>
<dbReference type="STRING" id="645134.A0A0L0HMG6"/>
<comment type="catalytic activity">
    <reaction evidence="11">
        <text>L-alpha-aminoacyl-L-histidine(out) = L-alpha-aminoacyl-L-histidine(in)</text>
        <dbReference type="Rhea" id="RHEA:79375"/>
        <dbReference type="ChEBI" id="CHEBI:229967"/>
    </reaction>
</comment>
<evidence type="ECO:0000313" key="27">
    <source>
        <dbReference type="EMBL" id="KND02095.1"/>
    </source>
</evidence>
<dbReference type="OMA" id="IRMFPKI"/>
<feature type="transmembrane region" description="Helical" evidence="25">
    <location>
        <begin position="319"/>
        <end position="342"/>
    </location>
</feature>
<dbReference type="InterPro" id="IPR020846">
    <property type="entry name" value="MFS_dom"/>
</dbReference>
<evidence type="ECO:0000256" key="13">
    <source>
        <dbReference type="ARBA" id="ARBA00044893"/>
    </source>
</evidence>
<evidence type="ECO:0000256" key="17">
    <source>
        <dbReference type="ARBA" id="ARBA00044903"/>
    </source>
</evidence>
<comment type="subunit">
    <text evidence="24">Homodimer. Interacts with lysosomal protein GLMP (via lumenal domain); the interaction starts while both proteins are still in the endoplasmic reticulum and is required for stabilization of MFSD1 in lysosomes but has no direct effect on its targeting to lysosomes or transporter activity.</text>
</comment>
<evidence type="ECO:0000256" key="7">
    <source>
        <dbReference type="ARBA" id="ARBA00023228"/>
    </source>
</evidence>
<dbReference type="OrthoDB" id="424834at2759"/>
<feature type="transmembrane region" description="Helical" evidence="25">
    <location>
        <begin position="349"/>
        <end position="371"/>
    </location>
</feature>
<feature type="transmembrane region" description="Helical" evidence="25">
    <location>
        <begin position="171"/>
        <end position="191"/>
    </location>
</feature>
<dbReference type="SUPFAM" id="SSF103473">
    <property type="entry name" value="MFS general substrate transporter"/>
    <property type="match status" value="1"/>
</dbReference>
<dbReference type="GO" id="GO:0022857">
    <property type="term" value="F:transmembrane transporter activity"/>
    <property type="evidence" value="ECO:0007669"/>
    <property type="project" value="InterPro"/>
</dbReference>
<feature type="transmembrane region" description="Helical" evidence="25">
    <location>
        <begin position="105"/>
        <end position="126"/>
    </location>
</feature>
<evidence type="ECO:0000256" key="6">
    <source>
        <dbReference type="ARBA" id="ARBA00023136"/>
    </source>
</evidence>
<dbReference type="PANTHER" id="PTHR23512:SF3">
    <property type="entry name" value="MAJOR FACILITATOR SUPERFAMILY DOMAIN-CONTAINING PROTEIN 1"/>
    <property type="match status" value="1"/>
</dbReference>
<comment type="catalytic activity">
    <reaction evidence="16">
        <text>L-lysyl-L-lysine(out) = L-lysyl-L-lysine(in)</text>
        <dbReference type="Rhea" id="RHEA:79403"/>
        <dbReference type="ChEBI" id="CHEBI:229956"/>
    </reaction>
</comment>
<proteinExistence type="inferred from homology"/>
<evidence type="ECO:0000256" key="5">
    <source>
        <dbReference type="ARBA" id="ARBA00022989"/>
    </source>
</evidence>
<feature type="transmembrane region" description="Helical" evidence="25">
    <location>
        <begin position="290"/>
        <end position="307"/>
    </location>
</feature>
<keyword evidence="4 25" id="KW-0812">Transmembrane</keyword>
<evidence type="ECO:0000256" key="25">
    <source>
        <dbReference type="SAM" id="Phobius"/>
    </source>
</evidence>
<dbReference type="InterPro" id="IPR036259">
    <property type="entry name" value="MFS_trans_sf"/>
</dbReference>
<comment type="subcellular location">
    <subcellularLocation>
        <location evidence="1">Lysosome membrane</location>
        <topology evidence="1">Multi-pass membrane protein</topology>
    </subcellularLocation>
</comment>
<evidence type="ECO:0000256" key="2">
    <source>
        <dbReference type="ARBA" id="ARBA00008335"/>
    </source>
</evidence>
<evidence type="ECO:0000256" key="11">
    <source>
        <dbReference type="ARBA" id="ARBA00044884"/>
    </source>
</evidence>
<dbReference type="PROSITE" id="PS50850">
    <property type="entry name" value="MFS"/>
    <property type="match status" value="1"/>
</dbReference>
<evidence type="ECO:0000256" key="19">
    <source>
        <dbReference type="ARBA" id="ARBA00044919"/>
    </source>
</evidence>
<accession>A0A0L0HMG6</accession>
<comment type="catalytic activity">
    <reaction evidence="18">
        <text>L-histidyl-L-alpha-amino acid(out) = L-histidyl-L-alpha-amino acid(in)</text>
        <dbReference type="Rhea" id="RHEA:79379"/>
        <dbReference type="ChEBI" id="CHEBI:229964"/>
    </reaction>
</comment>
<comment type="catalytic activity">
    <reaction evidence="10">
        <text>L-alpha-aminoacyl-L-arginine(out) = L-alpha-aminoacyl-L-arginine(in)</text>
        <dbReference type="Rhea" id="RHEA:79367"/>
        <dbReference type="ChEBI" id="CHEBI:229968"/>
    </reaction>
</comment>
<gene>
    <name evidence="27" type="ORF">SPPG_02595</name>
</gene>
<evidence type="ECO:0000256" key="4">
    <source>
        <dbReference type="ARBA" id="ARBA00022692"/>
    </source>
</evidence>
<evidence type="ECO:0000256" key="1">
    <source>
        <dbReference type="ARBA" id="ARBA00004155"/>
    </source>
</evidence>
<evidence type="ECO:0000256" key="3">
    <source>
        <dbReference type="ARBA" id="ARBA00022448"/>
    </source>
</evidence>
<dbReference type="GeneID" id="27686169"/>
<evidence type="ECO:0000256" key="23">
    <source>
        <dbReference type="ARBA" id="ARBA00045709"/>
    </source>
</evidence>
<comment type="catalytic activity">
    <reaction evidence="13">
        <text>L-alpha-aminoacyl-L-lysine(out) = L-alpha-aminoacyl-L-lysine(in)</text>
        <dbReference type="Rhea" id="RHEA:79383"/>
        <dbReference type="ChEBI" id="CHEBI:229966"/>
    </reaction>
</comment>
<dbReference type="InParanoid" id="A0A0L0HMG6"/>
<keyword evidence="3" id="KW-0813">Transport</keyword>
<evidence type="ECO:0000259" key="26">
    <source>
        <dbReference type="PROSITE" id="PS50850"/>
    </source>
</evidence>
<keyword evidence="28" id="KW-1185">Reference proteome</keyword>
<dbReference type="EMBL" id="KQ257453">
    <property type="protein sequence ID" value="KND02095.1"/>
    <property type="molecule type" value="Genomic_DNA"/>
</dbReference>
<evidence type="ECO:0000256" key="12">
    <source>
        <dbReference type="ARBA" id="ARBA00044891"/>
    </source>
</evidence>
<evidence type="ECO:0000256" key="24">
    <source>
        <dbReference type="ARBA" id="ARBA00046376"/>
    </source>
</evidence>
<feature type="transmembrane region" description="Helical" evidence="25">
    <location>
        <begin position="52"/>
        <end position="72"/>
    </location>
</feature>
<evidence type="ECO:0000313" key="28">
    <source>
        <dbReference type="Proteomes" id="UP000053201"/>
    </source>
</evidence>
<evidence type="ECO:0000256" key="16">
    <source>
        <dbReference type="ARBA" id="ARBA00044900"/>
    </source>
</evidence>
<evidence type="ECO:0000256" key="8">
    <source>
        <dbReference type="ARBA" id="ARBA00044876"/>
    </source>
</evidence>
<dbReference type="Proteomes" id="UP000053201">
    <property type="component" value="Unassembled WGS sequence"/>
</dbReference>
<dbReference type="InterPro" id="IPR052187">
    <property type="entry name" value="MFSD1"/>
</dbReference>
<comment type="catalytic activity">
    <reaction evidence="20">
        <text>L-lysyl-glycine(out) = L-lysyl-glycine(in)</text>
        <dbReference type="Rhea" id="RHEA:79407"/>
        <dbReference type="ChEBI" id="CHEBI:191202"/>
    </reaction>
</comment>
<feature type="transmembrane region" description="Helical" evidence="25">
    <location>
        <begin position="81"/>
        <end position="99"/>
    </location>
</feature>